<evidence type="ECO:0000313" key="2">
    <source>
        <dbReference type="Proteomes" id="UP000298663"/>
    </source>
</evidence>
<evidence type="ECO:0000313" key="1">
    <source>
        <dbReference type="EMBL" id="TMS33621.1"/>
    </source>
</evidence>
<protein>
    <submittedName>
        <fullName evidence="1">Uncharacterized protein</fullName>
    </submittedName>
</protein>
<reference evidence="1 2" key="1">
    <citation type="journal article" date="2015" name="Genome Biol.">
        <title>Comparative genomics of Steinernema reveals deeply conserved gene regulatory networks.</title>
        <authorList>
            <person name="Dillman A.R."/>
            <person name="Macchietto M."/>
            <person name="Porter C.F."/>
            <person name="Rogers A."/>
            <person name="Williams B."/>
            <person name="Antoshechkin I."/>
            <person name="Lee M.M."/>
            <person name="Goodwin Z."/>
            <person name="Lu X."/>
            <person name="Lewis E.E."/>
            <person name="Goodrich-Blair H."/>
            <person name="Stock S.P."/>
            <person name="Adams B.J."/>
            <person name="Sternberg P.W."/>
            <person name="Mortazavi A."/>
        </authorList>
    </citation>
    <scope>NUCLEOTIDE SEQUENCE [LARGE SCALE GENOMIC DNA]</scope>
    <source>
        <strain evidence="1 2">ALL</strain>
    </source>
</reference>
<keyword evidence="2" id="KW-1185">Reference proteome</keyword>
<dbReference type="EMBL" id="CM016762">
    <property type="protein sequence ID" value="TMS33621.1"/>
    <property type="molecule type" value="Genomic_DNA"/>
</dbReference>
<dbReference type="Proteomes" id="UP000298663">
    <property type="component" value="Chromosome X"/>
</dbReference>
<dbReference type="AlphaFoldDB" id="A0A4U8ULH4"/>
<gene>
    <name evidence="1" type="ORF">L596_001343</name>
</gene>
<sequence>MFTKIDFFDVATSFHRDPDKPKNRIICAILTVRSRLPRPITYYQQQKQGRLRSDTLNVAEESREAVVAEV</sequence>
<proteinExistence type="predicted"/>
<reference evidence="1 2" key="2">
    <citation type="journal article" date="2019" name="G3 (Bethesda)">
        <title>Hybrid Assembly of the Genome of the Entomopathogenic Nematode Steinernema carpocapsae Identifies the X-Chromosome.</title>
        <authorList>
            <person name="Serra L."/>
            <person name="Macchietto M."/>
            <person name="Macias-Munoz A."/>
            <person name="McGill C.J."/>
            <person name="Rodriguez I.M."/>
            <person name="Rodriguez B."/>
            <person name="Murad R."/>
            <person name="Mortazavi A."/>
        </authorList>
    </citation>
    <scope>NUCLEOTIDE SEQUENCE [LARGE SCALE GENOMIC DNA]</scope>
    <source>
        <strain evidence="1 2">ALL</strain>
    </source>
</reference>
<organism evidence="1 2">
    <name type="scientific">Steinernema carpocapsae</name>
    <name type="common">Entomopathogenic nematode</name>
    <dbReference type="NCBI Taxonomy" id="34508"/>
    <lineage>
        <taxon>Eukaryota</taxon>
        <taxon>Metazoa</taxon>
        <taxon>Ecdysozoa</taxon>
        <taxon>Nematoda</taxon>
        <taxon>Chromadorea</taxon>
        <taxon>Rhabditida</taxon>
        <taxon>Tylenchina</taxon>
        <taxon>Panagrolaimomorpha</taxon>
        <taxon>Strongyloidoidea</taxon>
        <taxon>Steinernematidae</taxon>
        <taxon>Steinernema</taxon>
    </lineage>
</organism>
<accession>A0A4U8ULH4</accession>
<dbReference type="EMBL" id="AZBU02000001">
    <property type="protein sequence ID" value="TMS33621.1"/>
    <property type="molecule type" value="Genomic_DNA"/>
</dbReference>
<comment type="caution">
    <text evidence="1">The sequence shown here is derived from an EMBL/GenBank/DDBJ whole genome shotgun (WGS) entry which is preliminary data.</text>
</comment>
<name>A0A4U8ULH4_STECR</name>